<dbReference type="EMBL" id="JAPFQI010000012">
    <property type="protein sequence ID" value="MCW8086986.1"/>
    <property type="molecule type" value="Genomic_DNA"/>
</dbReference>
<dbReference type="Proteomes" id="UP001526430">
    <property type="component" value="Unassembled WGS sequence"/>
</dbReference>
<organism evidence="4 5">
    <name type="scientific">Sabulicella glaciei</name>
    <dbReference type="NCBI Taxonomy" id="2984948"/>
    <lineage>
        <taxon>Bacteria</taxon>
        <taxon>Pseudomonadati</taxon>
        <taxon>Pseudomonadota</taxon>
        <taxon>Alphaproteobacteria</taxon>
        <taxon>Acetobacterales</taxon>
        <taxon>Acetobacteraceae</taxon>
        <taxon>Sabulicella</taxon>
    </lineage>
</organism>
<keyword evidence="5" id="KW-1185">Reference proteome</keyword>
<dbReference type="Gene3D" id="3.20.20.70">
    <property type="entry name" value="Aldolase class I"/>
    <property type="match status" value="1"/>
</dbReference>
<reference evidence="4 5" key="1">
    <citation type="submission" date="2022-10" db="EMBL/GenBank/DDBJ databases">
        <title>Roseococcus glaciei nov., sp. nov., isolated from glacier.</title>
        <authorList>
            <person name="Liu Q."/>
            <person name="Xin Y.-H."/>
        </authorList>
    </citation>
    <scope>NUCLEOTIDE SEQUENCE [LARGE SCALE GENOMIC DNA]</scope>
    <source>
        <strain evidence="4 5">MDT2-1-1</strain>
    </source>
</reference>
<keyword evidence="3" id="KW-0560">Oxidoreductase</keyword>
<keyword evidence="2" id="KW-0288">FMN</keyword>
<evidence type="ECO:0000313" key="5">
    <source>
        <dbReference type="Proteomes" id="UP001526430"/>
    </source>
</evidence>
<dbReference type="PANTHER" id="PTHR32332:SF20">
    <property type="entry name" value="2-NITROPROPANE DIOXYGENASE-LIKE PROTEIN"/>
    <property type="match status" value="1"/>
</dbReference>
<proteinExistence type="predicted"/>
<dbReference type="CDD" id="cd04730">
    <property type="entry name" value="NPD_like"/>
    <property type="match status" value="1"/>
</dbReference>
<gene>
    <name evidence="4" type="ORF">OF850_15240</name>
</gene>
<evidence type="ECO:0000256" key="3">
    <source>
        <dbReference type="ARBA" id="ARBA00023002"/>
    </source>
</evidence>
<dbReference type="InterPro" id="IPR004136">
    <property type="entry name" value="NMO"/>
</dbReference>
<comment type="caution">
    <text evidence="4">The sequence shown here is derived from an EMBL/GenBank/DDBJ whole genome shotgun (WGS) entry which is preliminary data.</text>
</comment>
<name>A0ABT3NXY3_9PROT</name>
<evidence type="ECO:0000313" key="4">
    <source>
        <dbReference type="EMBL" id="MCW8086986.1"/>
    </source>
</evidence>
<dbReference type="InterPro" id="IPR013785">
    <property type="entry name" value="Aldolase_TIM"/>
</dbReference>
<dbReference type="RefSeq" id="WP_301591123.1">
    <property type="nucleotide sequence ID" value="NZ_JAPFQI010000012.1"/>
</dbReference>
<evidence type="ECO:0000256" key="1">
    <source>
        <dbReference type="ARBA" id="ARBA00022630"/>
    </source>
</evidence>
<keyword evidence="1" id="KW-0285">Flavoprotein</keyword>
<protein>
    <submittedName>
        <fullName evidence="4">Nitronate monooxygenase</fullName>
    </submittedName>
</protein>
<dbReference type="GO" id="GO:0004497">
    <property type="term" value="F:monooxygenase activity"/>
    <property type="evidence" value="ECO:0007669"/>
    <property type="project" value="UniProtKB-KW"/>
</dbReference>
<dbReference type="PANTHER" id="PTHR32332">
    <property type="entry name" value="2-NITROPROPANE DIOXYGENASE"/>
    <property type="match status" value="1"/>
</dbReference>
<dbReference type="Pfam" id="PF03060">
    <property type="entry name" value="NMO"/>
    <property type="match status" value="2"/>
</dbReference>
<accession>A0ABT3NXY3</accession>
<evidence type="ECO:0000256" key="2">
    <source>
        <dbReference type="ARBA" id="ARBA00022643"/>
    </source>
</evidence>
<keyword evidence="4" id="KW-0503">Monooxygenase</keyword>
<sequence>MDVPVSPPEAAFAQLDRLMARGAAFFGSRYALLGGAMSWVSERNLVAALSNAGAFGVIACGAMEPPRLAVEIAGTQALTSRPFGVNLITMHPRLEQLVDVCLEAKVSHIVFAGGIPPGAALKRAKEGGAKVVCFAPALALAKKLVRSGADALVIEGSEAGGHIGPVSLNVLAQEILPHITEVPVFVAGGIGRGEAILSYMEMGAAGAQIGTRFVCATECVAHPNFKRAFIRGAARDALPTVQLDERFPVIPVRALQNGGTKRFMEHQATVLARFQAGELSKEEAQLDIEHFWAGALRRAVVDGDVENGSLMAGQSVGMVTREQPAAEIVAELMEQAAAALALRGPRR</sequence>
<dbReference type="SUPFAM" id="SSF51412">
    <property type="entry name" value="Inosine monophosphate dehydrogenase (IMPDH)"/>
    <property type="match status" value="1"/>
</dbReference>